<dbReference type="Proteomes" id="UP000319342">
    <property type="component" value="Chromosome"/>
</dbReference>
<accession>A0A518D1B5</accession>
<organism evidence="2 3">
    <name type="scientific">Rohdeia mirabilis</name>
    <dbReference type="NCBI Taxonomy" id="2528008"/>
    <lineage>
        <taxon>Bacteria</taxon>
        <taxon>Pseudomonadati</taxon>
        <taxon>Planctomycetota</taxon>
        <taxon>Planctomycetia</taxon>
        <taxon>Planctomycetia incertae sedis</taxon>
        <taxon>Rohdeia</taxon>
    </lineage>
</organism>
<reference evidence="2 3" key="1">
    <citation type="submission" date="2019-02" db="EMBL/GenBank/DDBJ databases">
        <title>Deep-cultivation of Planctomycetes and their phenomic and genomic characterization uncovers novel biology.</title>
        <authorList>
            <person name="Wiegand S."/>
            <person name="Jogler M."/>
            <person name="Boedeker C."/>
            <person name="Pinto D."/>
            <person name="Vollmers J."/>
            <person name="Rivas-Marin E."/>
            <person name="Kohn T."/>
            <person name="Peeters S.H."/>
            <person name="Heuer A."/>
            <person name="Rast P."/>
            <person name="Oberbeckmann S."/>
            <person name="Bunk B."/>
            <person name="Jeske O."/>
            <person name="Meyerdierks A."/>
            <person name="Storesund J.E."/>
            <person name="Kallscheuer N."/>
            <person name="Luecker S."/>
            <person name="Lage O.M."/>
            <person name="Pohl T."/>
            <person name="Merkel B.J."/>
            <person name="Hornburger P."/>
            <person name="Mueller R.-W."/>
            <person name="Bruemmer F."/>
            <person name="Labrenz M."/>
            <person name="Spormann A.M."/>
            <person name="Op den Camp H."/>
            <person name="Overmann J."/>
            <person name="Amann R."/>
            <person name="Jetten M.S.M."/>
            <person name="Mascher T."/>
            <person name="Medema M.H."/>
            <person name="Devos D.P."/>
            <person name="Kaster A.-K."/>
            <person name="Ovreas L."/>
            <person name="Rohde M."/>
            <person name="Galperin M.Y."/>
            <person name="Jogler C."/>
        </authorList>
    </citation>
    <scope>NUCLEOTIDE SEQUENCE [LARGE SCALE GENOMIC DNA]</scope>
    <source>
        <strain evidence="2 3">Pla163</strain>
    </source>
</reference>
<dbReference type="AlphaFoldDB" id="A0A518D1B5"/>
<evidence type="ECO:0000313" key="2">
    <source>
        <dbReference type="EMBL" id="QDU85278.1"/>
    </source>
</evidence>
<dbReference type="InterPro" id="IPR013784">
    <property type="entry name" value="Carb-bd-like_fold"/>
</dbReference>
<keyword evidence="2" id="KW-0812">Transmembrane</keyword>
<proteinExistence type="predicted"/>
<dbReference type="Gene3D" id="2.60.40.1120">
    <property type="entry name" value="Carboxypeptidase-like, regulatory domain"/>
    <property type="match status" value="3"/>
</dbReference>
<gene>
    <name evidence="2" type="ORF">Pla163_24060</name>
</gene>
<dbReference type="SUPFAM" id="SSF49464">
    <property type="entry name" value="Carboxypeptidase regulatory domain-like"/>
    <property type="match status" value="3"/>
</dbReference>
<keyword evidence="2" id="KW-0472">Membrane</keyword>
<keyword evidence="3" id="KW-1185">Reference proteome</keyword>
<evidence type="ECO:0000313" key="3">
    <source>
        <dbReference type="Proteomes" id="UP000319342"/>
    </source>
</evidence>
<dbReference type="EMBL" id="CP036290">
    <property type="protein sequence ID" value="QDU85278.1"/>
    <property type="molecule type" value="Genomic_DNA"/>
</dbReference>
<dbReference type="Pfam" id="PF13620">
    <property type="entry name" value="CarboxypepD_reg"/>
    <property type="match status" value="2"/>
</dbReference>
<name>A0A518D1B5_9BACT</name>
<dbReference type="SUPFAM" id="SSF49452">
    <property type="entry name" value="Starch-binding domain-like"/>
    <property type="match status" value="1"/>
</dbReference>
<dbReference type="InterPro" id="IPR008969">
    <property type="entry name" value="CarboxyPept-like_regulatory"/>
</dbReference>
<feature type="region of interest" description="Disordered" evidence="1">
    <location>
        <begin position="26"/>
        <end position="47"/>
    </location>
</feature>
<dbReference type="GO" id="GO:0030246">
    <property type="term" value="F:carbohydrate binding"/>
    <property type="evidence" value="ECO:0007669"/>
    <property type="project" value="InterPro"/>
</dbReference>
<evidence type="ECO:0000256" key="1">
    <source>
        <dbReference type="SAM" id="MobiDB-lite"/>
    </source>
</evidence>
<sequence length="813" mass="84899">MRQAALLAVVVLLAAALAFIPFDSGETPRALTPEDATAAARPDKTATDHAAVELAAPGASAGLETELADSEGATASARTSVAAMDTTLDSGPTHPVRVRVVDETGAPVAGAAVHAHHGPRARGDAVAQAATDLDGYAELADVPARFELLAEADGYVLEQSLRGTLESALDADDAVLVVRPAVHVTGVVVDASGAPVEGVRVAIGAPTIFDRMTTSPGVYRAGHGAATAHSNTAGRFELGPVADREHMLTAETPGYVRARVAAQPGTPVRVELDRGAGLEGIVFEADGTPAVGALVRSGSMPTSERVTTDAQGRYVVWGYARPTSGDESGDGFAREAVAIGPRAANSTTSPPYLLVLHEGHAVQVLQPVRPRVDSPAVQDVRLAPAHEIAGRVLTADGTPVAGAEVWIEGTNEVDPGYVTSRRTTWEYMAGIADIETDTDGRFAFDRLYGGLWTVHASFPDDRRTVDVETRAGVDDLVVRLDREALDKVVLAGRVTDGLTGAPIPSFRVVPFVGGMGRFYDVEDSDGRFRVAGLPPGPIRVSISADGFANGSLGERNFALGEHLLDVQLLPTRELVLRVTEDGEHPTDSVQVRVLDSSGAELMLPTGDSGRSSSVWLRGGETGLRGLPAARVTVIATASDGRVARAAIDLAADVLHELTLDLEAKPVEPQEPTTDVLPWVFALAGEESAADFVPTAIGGDQDRDVLGTYFGRHVPDGGATITFEDTEGVTAATVAIEVIAPGNAFTAPTYRIETSFPDGSSSQEGVGAIPNVELAAGRYTVRVDVPGYPAFERIYEVPALDESGWFLPLPLAGE</sequence>
<dbReference type="RefSeq" id="WP_419185853.1">
    <property type="nucleotide sequence ID" value="NZ_CP036290.1"/>
</dbReference>
<protein>
    <submittedName>
        <fullName evidence="2">Nickel uptake substrate-specific transmembrane region</fullName>
    </submittedName>
</protein>